<comment type="caution">
    <text evidence="3">The sequence shown here is derived from an EMBL/GenBank/DDBJ whole genome shotgun (WGS) entry which is preliminary data.</text>
</comment>
<dbReference type="Gene3D" id="3.40.50.1820">
    <property type="entry name" value="alpha/beta hydrolase"/>
    <property type="match status" value="1"/>
</dbReference>
<dbReference type="PATRIC" id="fig|151081.8.peg.427"/>
<dbReference type="AlphaFoldDB" id="A0A0F4Q0X6"/>
<dbReference type="OrthoDB" id="9808398at2"/>
<organism evidence="3 4">
    <name type="scientific">Pseudoalteromonas ruthenica</name>
    <dbReference type="NCBI Taxonomy" id="151081"/>
    <lineage>
        <taxon>Bacteria</taxon>
        <taxon>Pseudomonadati</taxon>
        <taxon>Pseudomonadota</taxon>
        <taxon>Gammaproteobacteria</taxon>
        <taxon>Alteromonadales</taxon>
        <taxon>Pseudoalteromonadaceae</taxon>
        <taxon>Pseudoalteromonas</taxon>
    </lineage>
</organism>
<dbReference type="PANTHER" id="PTHR46118:SF4">
    <property type="entry name" value="PROTEIN ABHD11"/>
    <property type="match status" value="1"/>
</dbReference>
<dbReference type="eggNOG" id="COG0596">
    <property type="taxonomic scope" value="Bacteria"/>
</dbReference>
<reference evidence="3 4" key="1">
    <citation type="journal article" date="2015" name="BMC Genomics">
        <title>Genome mining reveals unlocked bioactive potential of marine Gram-negative bacteria.</title>
        <authorList>
            <person name="Machado H."/>
            <person name="Sonnenschein E.C."/>
            <person name="Melchiorsen J."/>
            <person name="Gram L."/>
        </authorList>
    </citation>
    <scope>NUCLEOTIDE SEQUENCE [LARGE SCALE GENOMIC DNA]</scope>
    <source>
        <strain evidence="3 4">S3137</strain>
    </source>
</reference>
<keyword evidence="4" id="KW-1185">Reference proteome</keyword>
<evidence type="ECO:0000259" key="2">
    <source>
        <dbReference type="Pfam" id="PF00561"/>
    </source>
</evidence>
<dbReference type="GeneID" id="58228585"/>
<feature type="domain" description="AB hydrolase-1" evidence="2">
    <location>
        <begin position="16"/>
        <end position="116"/>
    </location>
</feature>
<evidence type="ECO:0000313" key="4">
    <source>
        <dbReference type="Proteomes" id="UP000033664"/>
    </source>
</evidence>
<dbReference type="EMBL" id="JXXZ01000007">
    <property type="protein sequence ID" value="KJY99965.1"/>
    <property type="molecule type" value="Genomic_DNA"/>
</dbReference>
<gene>
    <name evidence="3" type="ORF">TW72_08790</name>
</gene>
<dbReference type="RefSeq" id="WP_045978462.1">
    <property type="nucleotide sequence ID" value="NZ_JXXY01000002.1"/>
</dbReference>
<name>A0A0F4Q0X6_9GAMM</name>
<sequence length="258" mass="28320">MLLNYQSSSEAPKNAPTVLVIHGLFGSLDNLKVVARALSEQFHVINVDVRNHGQSFHSETMTYPAMAEDIIALMDELEIAQAHIVGHSMGGKVAMQVAIDAPERVSKLVVLDVAPVSYHSRHDAIFQALESVASASVSSRSQADELMSEYIATPGVRQFLAKSLKKTDQGSLEWQFNLPVLKQQYANILSQPVVNDSCLCDTLFVKGGDSDYILPEHKEQIMTLFPNAKAKVIQGTGHWLHAEKPAAVNKSIVDFLTR</sequence>
<dbReference type="Pfam" id="PF00561">
    <property type="entry name" value="Abhydrolase_1"/>
    <property type="match status" value="1"/>
</dbReference>
<accession>A0A0F4Q0X6</accession>
<evidence type="ECO:0000313" key="3">
    <source>
        <dbReference type="EMBL" id="KJY99965.1"/>
    </source>
</evidence>
<dbReference type="Proteomes" id="UP000033664">
    <property type="component" value="Unassembled WGS sequence"/>
</dbReference>
<dbReference type="InterPro" id="IPR000073">
    <property type="entry name" value="AB_hydrolase_1"/>
</dbReference>
<dbReference type="GO" id="GO:0016787">
    <property type="term" value="F:hydrolase activity"/>
    <property type="evidence" value="ECO:0007669"/>
    <property type="project" value="UniProtKB-KW"/>
</dbReference>
<evidence type="ECO:0000256" key="1">
    <source>
        <dbReference type="ARBA" id="ARBA00022801"/>
    </source>
</evidence>
<keyword evidence="1" id="KW-0378">Hydrolase</keyword>
<dbReference type="SUPFAM" id="SSF53474">
    <property type="entry name" value="alpha/beta-Hydrolases"/>
    <property type="match status" value="1"/>
</dbReference>
<dbReference type="InterPro" id="IPR029058">
    <property type="entry name" value="AB_hydrolase_fold"/>
</dbReference>
<proteinExistence type="predicted"/>
<protein>
    <submittedName>
        <fullName evidence="3">Acyl-CoA esterase</fullName>
    </submittedName>
</protein>
<dbReference type="PANTHER" id="PTHR46118">
    <property type="entry name" value="PROTEIN ABHD11"/>
    <property type="match status" value="1"/>
</dbReference>
<dbReference type="PRINTS" id="PR00111">
    <property type="entry name" value="ABHYDROLASE"/>
</dbReference>